<keyword evidence="1" id="KW-1133">Transmembrane helix</keyword>
<organism evidence="2 3">
    <name type="scientific">Pararhizobium capsulatum DSM 1112</name>
    <dbReference type="NCBI Taxonomy" id="1121113"/>
    <lineage>
        <taxon>Bacteria</taxon>
        <taxon>Pseudomonadati</taxon>
        <taxon>Pseudomonadota</taxon>
        <taxon>Alphaproteobacteria</taxon>
        <taxon>Hyphomicrobiales</taxon>
        <taxon>Rhizobiaceae</taxon>
        <taxon>Rhizobium/Agrobacterium group</taxon>
        <taxon>Pararhizobium</taxon>
    </lineage>
</organism>
<evidence type="ECO:0000256" key="1">
    <source>
        <dbReference type="SAM" id="Phobius"/>
    </source>
</evidence>
<dbReference type="Proteomes" id="UP001230207">
    <property type="component" value="Unassembled WGS sequence"/>
</dbReference>
<protein>
    <submittedName>
        <fullName evidence="2">Apolipoprotein N-acyltransferase</fullName>
    </submittedName>
</protein>
<dbReference type="RefSeq" id="WP_307230539.1">
    <property type="nucleotide sequence ID" value="NZ_JAUSVF010000001.1"/>
</dbReference>
<keyword evidence="1" id="KW-0472">Membrane</keyword>
<name>A0ABU0BQW1_9HYPH</name>
<reference evidence="2 3" key="1">
    <citation type="submission" date="2023-07" db="EMBL/GenBank/DDBJ databases">
        <title>Genomic Encyclopedia of Type Strains, Phase IV (KMG-IV): sequencing the most valuable type-strain genomes for metagenomic binning, comparative biology and taxonomic classification.</title>
        <authorList>
            <person name="Goeker M."/>
        </authorList>
    </citation>
    <scope>NUCLEOTIDE SEQUENCE [LARGE SCALE GENOMIC DNA]</scope>
    <source>
        <strain evidence="2 3">DSM 1112</strain>
    </source>
</reference>
<comment type="caution">
    <text evidence="2">The sequence shown here is derived from an EMBL/GenBank/DDBJ whole genome shotgun (WGS) entry which is preliminary data.</text>
</comment>
<keyword evidence="3" id="KW-1185">Reference proteome</keyword>
<sequence length="195" mass="22811">MEHAATPELFSHIRVVMGMVVSLSMARLLTGLAVFVQHPHRNRLSFLHLGWTLFLFLFLIHFWWWEFRLHDLATIDFGVYVFVIAFCCVFFFLCVLLFPASIEEYAGYEAYFLSRRAWFFGFLALAYGLDLVDTALKGRQYFGSFGLEYPLRNAFYMAGCLIAAFTINRRFHVAFLVTAILYQAIWIYRVFDMLG</sequence>
<keyword evidence="1" id="KW-0812">Transmembrane</keyword>
<accession>A0ABU0BQW1</accession>
<proteinExistence type="predicted"/>
<evidence type="ECO:0000313" key="3">
    <source>
        <dbReference type="Proteomes" id="UP001230207"/>
    </source>
</evidence>
<feature type="transmembrane region" description="Helical" evidence="1">
    <location>
        <begin position="77"/>
        <end position="98"/>
    </location>
</feature>
<feature type="transmembrane region" description="Helical" evidence="1">
    <location>
        <begin position="12"/>
        <end position="34"/>
    </location>
</feature>
<feature type="transmembrane region" description="Helical" evidence="1">
    <location>
        <begin position="46"/>
        <end position="65"/>
    </location>
</feature>
<feature type="transmembrane region" description="Helical" evidence="1">
    <location>
        <begin position="149"/>
        <end position="166"/>
    </location>
</feature>
<evidence type="ECO:0000313" key="2">
    <source>
        <dbReference type="EMBL" id="MDQ0320620.1"/>
    </source>
</evidence>
<feature type="transmembrane region" description="Helical" evidence="1">
    <location>
        <begin position="110"/>
        <end position="129"/>
    </location>
</feature>
<feature type="transmembrane region" description="Helical" evidence="1">
    <location>
        <begin position="173"/>
        <end position="191"/>
    </location>
</feature>
<dbReference type="EMBL" id="JAUSVF010000001">
    <property type="protein sequence ID" value="MDQ0320620.1"/>
    <property type="molecule type" value="Genomic_DNA"/>
</dbReference>
<gene>
    <name evidence="2" type="ORF">QO002_002758</name>
</gene>